<comment type="caution">
    <text evidence="8">The sequence shown here is derived from an EMBL/GenBank/DDBJ whole genome shotgun (WGS) entry which is preliminary data.</text>
</comment>
<dbReference type="InterPro" id="IPR001789">
    <property type="entry name" value="Sig_transdc_resp-reg_receiver"/>
</dbReference>
<dbReference type="GO" id="GO:0000160">
    <property type="term" value="P:phosphorelay signal transduction system"/>
    <property type="evidence" value="ECO:0007669"/>
    <property type="project" value="InterPro"/>
</dbReference>
<dbReference type="Proteomes" id="UP000179935">
    <property type="component" value="Unassembled WGS sequence"/>
</dbReference>
<evidence type="ECO:0000313" key="8">
    <source>
        <dbReference type="EMBL" id="OIJ88577.1"/>
    </source>
</evidence>
<dbReference type="SUPFAM" id="SSF52172">
    <property type="entry name" value="CheY-like"/>
    <property type="match status" value="1"/>
</dbReference>
<evidence type="ECO:0000259" key="7">
    <source>
        <dbReference type="PROSITE" id="PS50110"/>
    </source>
</evidence>
<proteinExistence type="predicted"/>
<dbReference type="PROSITE" id="PS50110">
    <property type="entry name" value="RESPONSE_REGULATORY"/>
    <property type="match status" value="1"/>
</dbReference>
<dbReference type="InterPro" id="IPR011006">
    <property type="entry name" value="CheY-like_superfamily"/>
</dbReference>
<protein>
    <submittedName>
        <fullName evidence="8">DNA-binding response regulator</fullName>
    </submittedName>
</protein>
<dbReference type="PANTHER" id="PTHR43214:SF24">
    <property type="entry name" value="TRANSCRIPTIONAL REGULATORY PROTEIN NARL-RELATED"/>
    <property type="match status" value="1"/>
</dbReference>
<name>A0A1S2P4J8_9ACTN</name>
<feature type="modified residue" description="4-aspartylphosphate" evidence="5">
    <location>
        <position position="54"/>
    </location>
</feature>
<organism evidence="8 9">
    <name type="scientific">Streptomyces colonosanans</name>
    <dbReference type="NCBI Taxonomy" id="1428652"/>
    <lineage>
        <taxon>Bacteria</taxon>
        <taxon>Bacillati</taxon>
        <taxon>Actinomycetota</taxon>
        <taxon>Actinomycetes</taxon>
        <taxon>Kitasatosporales</taxon>
        <taxon>Streptomycetaceae</taxon>
        <taxon>Streptomyces</taxon>
    </lineage>
</organism>
<dbReference type="OrthoDB" id="9808843at2"/>
<sequence length="211" mass="22461">MIRILLVDDHPVVREGLRGMLDVQPDLEVVGSASSSPEGVALCARLKPGIVLMDLRMPGGDGVDATRQILAAHSSTTRVVVLTTYETDRDILRAVEAGAAGYLLKDASSGDLADSVRAAARGETVLAPTVAAALVSRLRGGELERPQLSQRELEVLRLVSEGCTNSEIGRRLFIGESTVKTHLLRSFGKLGVSDRTAAVTRALKLQLLPTD</sequence>
<feature type="domain" description="Response regulatory" evidence="7">
    <location>
        <begin position="3"/>
        <end position="120"/>
    </location>
</feature>
<dbReference type="CDD" id="cd17535">
    <property type="entry name" value="REC_NarL-like"/>
    <property type="match status" value="1"/>
</dbReference>
<gene>
    <name evidence="8" type="ORF">BIV24_21280</name>
</gene>
<reference evidence="8 9" key="1">
    <citation type="submission" date="2016-10" db="EMBL/GenBank/DDBJ databases">
        <title>Genome sequence of Streptomyces sp. MUSC 93.</title>
        <authorList>
            <person name="Lee L.-H."/>
            <person name="Ser H.-L."/>
            <person name="Law J.W.-F."/>
        </authorList>
    </citation>
    <scope>NUCLEOTIDE SEQUENCE [LARGE SCALE GENOMIC DNA]</scope>
    <source>
        <strain evidence="8 9">MUSC 93</strain>
    </source>
</reference>
<dbReference type="InterPro" id="IPR016032">
    <property type="entry name" value="Sig_transdc_resp-reg_C-effctor"/>
</dbReference>
<dbReference type="InterPro" id="IPR000792">
    <property type="entry name" value="Tscrpt_reg_LuxR_C"/>
</dbReference>
<evidence type="ECO:0000256" key="5">
    <source>
        <dbReference type="PROSITE-ProRule" id="PRU00169"/>
    </source>
</evidence>
<evidence type="ECO:0000259" key="6">
    <source>
        <dbReference type="PROSITE" id="PS50043"/>
    </source>
</evidence>
<keyword evidence="3 8" id="KW-0238">DNA-binding</keyword>
<feature type="domain" description="HTH luxR-type" evidence="6">
    <location>
        <begin position="141"/>
        <end position="206"/>
    </location>
</feature>
<keyword evidence="9" id="KW-1185">Reference proteome</keyword>
<dbReference type="SMART" id="SM00421">
    <property type="entry name" value="HTH_LUXR"/>
    <property type="match status" value="1"/>
</dbReference>
<keyword evidence="1 5" id="KW-0597">Phosphoprotein</keyword>
<dbReference type="STRING" id="1428652.BIV24_21280"/>
<dbReference type="PRINTS" id="PR00038">
    <property type="entry name" value="HTHLUXR"/>
</dbReference>
<evidence type="ECO:0000256" key="4">
    <source>
        <dbReference type="ARBA" id="ARBA00023163"/>
    </source>
</evidence>
<dbReference type="InterPro" id="IPR039420">
    <property type="entry name" value="WalR-like"/>
</dbReference>
<dbReference type="PROSITE" id="PS50043">
    <property type="entry name" value="HTH_LUXR_2"/>
    <property type="match status" value="1"/>
</dbReference>
<dbReference type="Pfam" id="PF00072">
    <property type="entry name" value="Response_reg"/>
    <property type="match status" value="1"/>
</dbReference>
<dbReference type="InterPro" id="IPR058245">
    <property type="entry name" value="NreC/VraR/RcsB-like_REC"/>
</dbReference>
<keyword evidence="4" id="KW-0804">Transcription</keyword>
<dbReference type="SUPFAM" id="SSF46894">
    <property type="entry name" value="C-terminal effector domain of the bipartite response regulators"/>
    <property type="match status" value="1"/>
</dbReference>
<dbReference type="Gene3D" id="3.40.50.2300">
    <property type="match status" value="1"/>
</dbReference>
<dbReference type="AlphaFoldDB" id="A0A1S2P4J8"/>
<evidence type="ECO:0000313" key="9">
    <source>
        <dbReference type="Proteomes" id="UP000179935"/>
    </source>
</evidence>
<dbReference type="GO" id="GO:0006355">
    <property type="term" value="P:regulation of DNA-templated transcription"/>
    <property type="evidence" value="ECO:0007669"/>
    <property type="project" value="InterPro"/>
</dbReference>
<dbReference type="SMART" id="SM00448">
    <property type="entry name" value="REC"/>
    <property type="match status" value="1"/>
</dbReference>
<keyword evidence="2" id="KW-0805">Transcription regulation</keyword>
<accession>A0A1S2P4J8</accession>
<dbReference type="RefSeq" id="WP_071367981.1">
    <property type="nucleotide sequence ID" value="NZ_MLYP01000056.1"/>
</dbReference>
<dbReference type="CDD" id="cd06170">
    <property type="entry name" value="LuxR_C_like"/>
    <property type="match status" value="1"/>
</dbReference>
<dbReference type="EMBL" id="MLYP01000056">
    <property type="protein sequence ID" value="OIJ88577.1"/>
    <property type="molecule type" value="Genomic_DNA"/>
</dbReference>
<dbReference type="GO" id="GO:0003677">
    <property type="term" value="F:DNA binding"/>
    <property type="evidence" value="ECO:0007669"/>
    <property type="project" value="UniProtKB-KW"/>
</dbReference>
<evidence type="ECO:0000256" key="1">
    <source>
        <dbReference type="ARBA" id="ARBA00022553"/>
    </source>
</evidence>
<dbReference type="PROSITE" id="PS00622">
    <property type="entry name" value="HTH_LUXR_1"/>
    <property type="match status" value="1"/>
</dbReference>
<dbReference type="PANTHER" id="PTHR43214">
    <property type="entry name" value="TWO-COMPONENT RESPONSE REGULATOR"/>
    <property type="match status" value="1"/>
</dbReference>
<evidence type="ECO:0000256" key="2">
    <source>
        <dbReference type="ARBA" id="ARBA00023015"/>
    </source>
</evidence>
<dbReference type="Pfam" id="PF00196">
    <property type="entry name" value="GerE"/>
    <property type="match status" value="1"/>
</dbReference>
<evidence type="ECO:0000256" key="3">
    <source>
        <dbReference type="ARBA" id="ARBA00023125"/>
    </source>
</evidence>